<keyword evidence="10" id="KW-1185">Reference proteome</keyword>
<evidence type="ECO:0000256" key="2">
    <source>
        <dbReference type="ARBA" id="ARBA00022692"/>
    </source>
</evidence>
<feature type="transmembrane region" description="Helical" evidence="7">
    <location>
        <begin position="316"/>
        <end position="337"/>
    </location>
</feature>
<dbReference type="AlphaFoldDB" id="A0A428T7K1"/>
<evidence type="ECO:0000256" key="3">
    <source>
        <dbReference type="ARBA" id="ARBA00022989"/>
    </source>
</evidence>
<dbReference type="EMBL" id="NKCK01000120">
    <property type="protein sequence ID" value="RSL97974.1"/>
    <property type="molecule type" value="Genomic_DNA"/>
</dbReference>
<dbReference type="InterPro" id="IPR020846">
    <property type="entry name" value="MFS_dom"/>
</dbReference>
<dbReference type="Gene3D" id="1.20.1250.20">
    <property type="entry name" value="MFS general substrate transporter like domains"/>
    <property type="match status" value="1"/>
</dbReference>
<feature type="transmembrane region" description="Helical" evidence="7">
    <location>
        <begin position="357"/>
        <end position="376"/>
    </location>
</feature>
<keyword evidence="5" id="KW-0325">Glycoprotein</keyword>
<dbReference type="STRING" id="1325735.A0A428T7K1"/>
<feature type="transmembrane region" description="Helical" evidence="7">
    <location>
        <begin position="44"/>
        <end position="62"/>
    </location>
</feature>
<feature type="transmembrane region" description="Helical" evidence="7">
    <location>
        <begin position="407"/>
        <end position="432"/>
    </location>
</feature>
<reference evidence="9 10" key="1">
    <citation type="submission" date="2017-06" db="EMBL/GenBank/DDBJ databases">
        <title>Comparative genomic analysis of Ambrosia Fusariam Clade fungi.</title>
        <authorList>
            <person name="Stajich J.E."/>
            <person name="Carrillo J."/>
            <person name="Kijimoto T."/>
            <person name="Eskalen A."/>
            <person name="O'Donnell K."/>
            <person name="Kasson M."/>
        </authorList>
    </citation>
    <scope>NUCLEOTIDE SEQUENCE [LARGE SCALE GENOMIC DNA]</scope>
    <source>
        <strain evidence="9 10">NRRL62579</strain>
    </source>
</reference>
<name>A0A428T7K1_9HYPO</name>
<dbReference type="InterPro" id="IPR011701">
    <property type="entry name" value="MFS"/>
</dbReference>
<dbReference type="Pfam" id="PF07690">
    <property type="entry name" value="MFS_1"/>
    <property type="match status" value="1"/>
</dbReference>
<keyword evidence="3 7" id="KW-1133">Transmembrane helix</keyword>
<sequence>MSSPPAEKTGVVHAEDAEHGLSGNTTPLEAIDDATDEFRWDLTIYLNLLALMMAYFAATWSLLIPTSCIHFIVEKFPTEGRLAAWIAASTTIPICVIQAFVGDMSDILGRKPFLLVGMVLGVAGSLVSSRATSLIMVVGGQVLNGCGLTLGYLAIPLFTEVVPKDKRPAIQGFSGIVAGVASLLGPIIQGVFIEEHVGGLLEGWRVGFYISAALYAIAFVLLTLFYHPAARPNQAGESTTAKLMHIDWLGIFLVAAGLVLFLVGLQYGGNPYPWTSATVLSTMIIGIVLLIILGAWEWKGTTTGLFTHALFDHRNFALGLVLNFVSGIILFGGQAYLPQEIAALFTTNATMAGVYNIPFNLMSIVGGFGGGILMSITKEAKGIVVGSFVLLLIGSGLMPVMKPSINFAAWCFPTGLLGCGVGAQAAIITVVMSLCTPNQYIATALTLGASVRALGGSIGVVIFGQIFNSKVTNMLYPKIGRAISTAGLPPARAEQFLMAVASGRTDELAEIPGVTGRVLEAFQSTYVAGLAECYRYVWYAITPFCAAALVLSFFVLSTKAQMTRQVAAGVQR</sequence>
<protein>
    <recommendedName>
        <fullName evidence="8">Major facilitator superfamily (MFS) profile domain-containing protein</fullName>
    </recommendedName>
</protein>
<keyword evidence="2 7" id="KW-0812">Transmembrane</keyword>
<evidence type="ECO:0000256" key="1">
    <source>
        <dbReference type="ARBA" id="ARBA00004141"/>
    </source>
</evidence>
<dbReference type="PROSITE" id="PS50850">
    <property type="entry name" value="MFS"/>
    <property type="match status" value="1"/>
</dbReference>
<gene>
    <name evidence="9" type="ORF">CEP52_010616</name>
</gene>
<dbReference type="SUPFAM" id="SSF103473">
    <property type="entry name" value="MFS general substrate transporter"/>
    <property type="match status" value="1"/>
</dbReference>
<dbReference type="PROSITE" id="PS00216">
    <property type="entry name" value="SUGAR_TRANSPORT_1"/>
    <property type="match status" value="1"/>
</dbReference>
<dbReference type="PANTHER" id="PTHR23501:SF195">
    <property type="entry name" value="PEP5"/>
    <property type="match status" value="1"/>
</dbReference>
<accession>A0A428T7K1</accession>
<feature type="transmembrane region" description="Helical" evidence="7">
    <location>
        <begin position="274"/>
        <end position="296"/>
    </location>
</feature>
<feature type="transmembrane region" description="Helical" evidence="7">
    <location>
        <begin position="208"/>
        <end position="227"/>
    </location>
</feature>
<feature type="region of interest" description="Disordered" evidence="6">
    <location>
        <begin position="1"/>
        <end position="28"/>
    </location>
</feature>
<dbReference type="Proteomes" id="UP000287144">
    <property type="component" value="Unassembled WGS sequence"/>
</dbReference>
<feature type="transmembrane region" description="Helical" evidence="7">
    <location>
        <begin position="248"/>
        <end position="268"/>
    </location>
</feature>
<organism evidence="9 10">
    <name type="scientific">Fusarium oligoseptatum</name>
    <dbReference type="NCBI Taxonomy" id="2604345"/>
    <lineage>
        <taxon>Eukaryota</taxon>
        <taxon>Fungi</taxon>
        <taxon>Dikarya</taxon>
        <taxon>Ascomycota</taxon>
        <taxon>Pezizomycotina</taxon>
        <taxon>Sordariomycetes</taxon>
        <taxon>Hypocreomycetidae</taxon>
        <taxon>Hypocreales</taxon>
        <taxon>Nectriaceae</taxon>
        <taxon>Fusarium</taxon>
        <taxon>Fusarium solani species complex</taxon>
    </lineage>
</organism>
<comment type="subcellular location">
    <subcellularLocation>
        <location evidence="1">Membrane</location>
        <topology evidence="1">Multi-pass membrane protein</topology>
    </subcellularLocation>
</comment>
<feature type="transmembrane region" description="Helical" evidence="7">
    <location>
        <begin position="536"/>
        <end position="556"/>
    </location>
</feature>
<dbReference type="PANTHER" id="PTHR23501">
    <property type="entry name" value="MAJOR FACILITATOR SUPERFAMILY"/>
    <property type="match status" value="1"/>
</dbReference>
<feature type="transmembrane region" description="Helical" evidence="7">
    <location>
        <begin position="82"/>
        <end position="101"/>
    </location>
</feature>
<evidence type="ECO:0000256" key="5">
    <source>
        <dbReference type="ARBA" id="ARBA00023180"/>
    </source>
</evidence>
<keyword evidence="4 7" id="KW-0472">Membrane</keyword>
<dbReference type="GO" id="GO:0022857">
    <property type="term" value="F:transmembrane transporter activity"/>
    <property type="evidence" value="ECO:0007669"/>
    <property type="project" value="InterPro"/>
</dbReference>
<proteinExistence type="predicted"/>
<evidence type="ECO:0000256" key="4">
    <source>
        <dbReference type="ARBA" id="ARBA00023136"/>
    </source>
</evidence>
<dbReference type="InterPro" id="IPR036259">
    <property type="entry name" value="MFS_trans_sf"/>
</dbReference>
<evidence type="ECO:0000313" key="9">
    <source>
        <dbReference type="EMBL" id="RSL97974.1"/>
    </source>
</evidence>
<evidence type="ECO:0000256" key="7">
    <source>
        <dbReference type="SAM" id="Phobius"/>
    </source>
</evidence>
<feature type="transmembrane region" description="Helical" evidence="7">
    <location>
        <begin position="142"/>
        <end position="162"/>
    </location>
</feature>
<dbReference type="InterPro" id="IPR005829">
    <property type="entry name" value="Sugar_transporter_CS"/>
</dbReference>
<evidence type="ECO:0000313" key="10">
    <source>
        <dbReference type="Proteomes" id="UP000287144"/>
    </source>
</evidence>
<comment type="caution">
    <text evidence="9">The sequence shown here is derived from an EMBL/GenBank/DDBJ whole genome shotgun (WGS) entry which is preliminary data.</text>
</comment>
<evidence type="ECO:0000259" key="8">
    <source>
        <dbReference type="PROSITE" id="PS50850"/>
    </source>
</evidence>
<feature type="domain" description="Major facilitator superfamily (MFS) profile" evidence="8">
    <location>
        <begin position="47"/>
        <end position="560"/>
    </location>
</feature>
<dbReference type="GO" id="GO:0005886">
    <property type="term" value="C:plasma membrane"/>
    <property type="evidence" value="ECO:0007669"/>
    <property type="project" value="TreeGrafter"/>
</dbReference>
<feature type="transmembrane region" description="Helical" evidence="7">
    <location>
        <begin position="169"/>
        <end position="188"/>
    </location>
</feature>
<feature type="transmembrane region" description="Helical" evidence="7">
    <location>
        <begin position="383"/>
        <end position="401"/>
    </location>
</feature>
<evidence type="ECO:0000256" key="6">
    <source>
        <dbReference type="SAM" id="MobiDB-lite"/>
    </source>
</evidence>
<feature type="transmembrane region" description="Helical" evidence="7">
    <location>
        <begin position="444"/>
        <end position="467"/>
    </location>
</feature>